<dbReference type="GO" id="GO:0005777">
    <property type="term" value="C:peroxisome"/>
    <property type="evidence" value="ECO:0007669"/>
    <property type="project" value="TreeGrafter"/>
</dbReference>
<dbReference type="PANTHER" id="PTHR43466">
    <property type="entry name" value="2-OXO-4-HYDROXY-4-CARBOXY-5-UREIDOIMIDAZOLINE DECARBOXYLASE-RELATED"/>
    <property type="match status" value="1"/>
</dbReference>
<evidence type="ECO:0000259" key="8">
    <source>
        <dbReference type="Pfam" id="PF09349"/>
    </source>
</evidence>
<dbReference type="Pfam" id="PF09349">
    <property type="entry name" value="OHCU_decarbox"/>
    <property type="match status" value="1"/>
</dbReference>
<dbReference type="Gene3D" id="1.10.3330.10">
    <property type="entry name" value="Oxo-4-hydroxy-4-carboxy-5-ureidoimidazoline decarboxylase"/>
    <property type="match status" value="1"/>
</dbReference>
<keyword evidence="4" id="KW-0659">Purine metabolism</keyword>
<dbReference type="GO" id="GO:0006144">
    <property type="term" value="P:purine nucleobase metabolic process"/>
    <property type="evidence" value="ECO:0007669"/>
    <property type="project" value="UniProtKB-KW"/>
</dbReference>
<dbReference type="EC" id="4.1.1.97" evidence="3"/>
<evidence type="ECO:0000256" key="4">
    <source>
        <dbReference type="ARBA" id="ARBA00022631"/>
    </source>
</evidence>
<evidence type="ECO:0000256" key="2">
    <source>
        <dbReference type="ARBA" id="ARBA00004754"/>
    </source>
</evidence>
<accession>A0A1X6PE97</accession>
<sequence length="213" mass="21396">MPPPAAAAALVDVCAAPAWATAVAARRPFGSLADLRAAAAAAWAATDGDERRAALDAHPRIGGGGGGRHPPAALRQAAAHRLAADLDAANAAYEARFGYGYLVCAAGKSGAALLADVRSRLGNEPAVEVEVAAAEEAKITALRLGRLVEELGATADGGGVPPDGGGHRSMAPLFFFLVGGGGQWRGRVKTPVGRGCVGRGPNRRPTGRAGKRG</sequence>
<feature type="region of interest" description="Disordered" evidence="7">
    <location>
        <begin position="190"/>
        <end position="213"/>
    </location>
</feature>
<evidence type="ECO:0000256" key="1">
    <source>
        <dbReference type="ARBA" id="ARBA00001163"/>
    </source>
</evidence>
<feature type="compositionally biased region" description="Basic residues" evidence="7">
    <location>
        <begin position="201"/>
        <end position="213"/>
    </location>
</feature>
<dbReference type="EMBL" id="KV918796">
    <property type="protein sequence ID" value="OSX79174.1"/>
    <property type="molecule type" value="Genomic_DNA"/>
</dbReference>
<reference evidence="9 10" key="1">
    <citation type="submission" date="2017-03" db="EMBL/GenBank/DDBJ databases">
        <title>WGS assembly of Porphyra umbilicalis.</title>
        <authorList>
            <person name="Brawley S.H."/>
            <person name="Blouin N.A."/>
            <person name="Ficko-Blean E."/>
            <person name="Wheeler G.L."/>
            <person name="Lohr M."/>
            <person name="Goodson H.V."/>
            <person name="Jenkins J.W."/>
            <person name="Blaby-Haas C.E."/>
            <person name="Helliwell K.E."/>
            <person name="Chan C."/>
            <person name="Marriage T."/>
            <person name="Bhattacharya D."/>
            <person name="Klein A.S."/>
            <person name="Badis Y."/>
            <person name="Brodie J."/>
            <person name="Cao Y."/>
            <person name="Collen J."/>
            <person name="Dittami S.M."/>
            <person name="Gachon C.M."/>
            <person name="Green B.R."/>
            <person name="Karpowicz S."/>
            <person name="Kim J.W."/>
            <person name="Kudahl U."/>
            <person name="Lin S."/>
            <person name="Michel G."/>
            <person name="Mittag M."/>
            <person name="Olson B.J."/>
            <person name="Pangilinan J."/>
            <person name="Peng Y."/>
            <person name="Qiu H."/>
            <person name="Shu S."/>
            <person name="Singer J.T."/>
            <person name="Smith A.G."/>
            <person name="Sprecher B.N."/>
            <person name="Wagner V."/>
            <person name="Wang W."/>
            <person name="Wang Z.-Y."/>
            <person name="Yan J."/>
            <person name="Yarish C."/>
            <person name="Zoeuner-Riek S."/>
            <person name="Zhuang Y."/>
            <person name="Zou Y."/>
            <person name="Lindquist E.A."/>
            <person name="Grimwood J."/>
            <person name="Barry K."/>
            <person name="Rokhsar D.S."/>
            <person name="Schmutz J."/>
            <person name="Stiller J.W."/>
            <person name="Grossman A.R."/>
            <person name="Prochnik S.E."/>
        </authorList>
    </citation>
    <scope>NUCLEOTIDE SEQUENCE [LARGE SCALE GENOMIC DNA]</scope>
    <source>
        <strain evidence="9">4086291</strain>
    </source>
</reference>
<organism evidence="9 10">
    <name type="scientific">Porphyra umbilicalis</name>
    <name type="common">Purple laver</name>
    <name type="synonym">Red alga</name>
    <dbReference type="NCBI Taxonomy" id="2786"/>
    <lineage>
        <taxon>Eukaryota</taxon>
        <taxon>Rhodophyta</taxon>
        <taxon>Bangiophyceae</taxon>
        <taxon>Bangiales</taxon>
        <taxon>Bangiaceae</taxon>
        <taxon>Porphyra</taxon>
    </lineage>
</organism>
<dbReference type="InterPro" id="IPR018020">
    <property type="entry name" value="OHCU_decarboxylase"/>
</dbReference>
<keyword evidence="10" id="KW-1185">Reference proteome</keyword>
<keyword evidence="5" id="KW-0210">Decarboxylase</keyword>
<dbReference type="InterPro" id="IPR036778">
    <property type="entry name" value="OHCU_decarboxylase_sf"/>
</dbReference>
<feature type="domain" description="Oxo-4-hydroxy-4-carboxy-5-ureidoimidazoline decarboxylase" evidence="8">
    <location>
        <begin position="1"/>
        <end position="144"/>
    </location>
</feature>
<comment type="pathway">
    <text evidence="2">Purine metabolism; urate degradation; (S)-allantoin from urate: step 3/3.</text>
</comment>
<evidence type="ECO:0000256" key="3">
    <source>
        <dbReference type="ARBA" id="ARBA00012257"/>
    </source>
</evidence>
<comment type="catalytic activity">
    <reaction evidence="1">
        <text>5-hydroxy-2-oxo-4-ureido-2,5-dihydro-1H-imidazole-5-carboxylate + H(+) = (S)-allantoin + CO2</text>
        <dbReference type="Rhea" id="RHEA:26301"/>
        <dbReference type="ChEBI" id="CHEBI:15378"/>
        <dbReference type="ChEBI" id="CHEBI:15678"/>
        <dbReference type="ChEBI" id="CHEBI:16526"/>
        <dbReference type="ChEBI" id="CHEBI:58639"/>
        <dbReference type="EC" id="4.1.1.97"/>
    </reaction>
</comment>
<protein>
    <recommendedName>
        <fullName evidence="3">2-oxo-4-hydroxy-4-carboxy-5-ureidoimidazoline decarboxylase</fullName>
        <ecNumber evidence="3">4.1.1.97</ecNumber>
    </recommendedName>
</protein>
<evidence type="ECO:0000313" key="9">
    <source>
        <dbReference type="EMBL" id="OSX79174.1"/>
    </source>
</evidence>
<keyword evidence="6" id="KW-0456">Lyase</keyword>
<dbReference type="NCBIfam" id="NF010372">
    <property type="entry name" value="PRK13798.1"/>
    <property type="match status" value="1"/>
</dbReference>
<name>A0A1X6PE97_PORUM</name>
<dbReference type="GO" id="GO:0051997">
    <property type="term" value="F:2-oxo-4-hydroxy-4-carboxy-5-ureidoimidazoline decarboxylase activity"/>
    <property type="evidence" value="ECO:0007669"/>
    <property type="project" value="UniProtKB-EC"/>
</dbReference>
<dbReference type="AlphaFoldDB" id="A0A1X6PE97"/>
<dbReference type="Proteomes" id="UP000218209">
    <property type="component" value="Unassembled WGS sequence"/>
</dbReference>
<proteinExistence type="predicted"/>
<gene>
    <name evidence="9" type="ORF">BU14_0085s0025</name>
</gene>
<dbReference type="GO" id="GO:0019628">
    <property type="term" value="P:urate catabolic process"/>
    <property type="evidence" value="ECO:0007669"/>
    <property type="project" value="TreeGrafter"/>
</dbReference>
<evidence type="ECO:0000256" key="7">
    <source>
        <dbReference type="SAM" id="MobiDB-lite"/>
    </source>
</evidence>
<dbReference type="PANTHER" id="PTHR43466:SF1">
    <property type="entry name" value="2-OXO-4-HYDROXY-4-CARBOXY-5-UREIDOIMIDAZOLINE DECARBOXYLASE-RELATED"/>
    <property type="match status" value="1"/>
</dbReference>
<dbReference type="SUPFAM" id="SSF158694">
    <property type="entry name" value="UraD-Like"/>
    <property type="match status" value="1"/>
</dbReference>
<evidence type="ECO:0000256" key="5">
    <source>
        <dbReference type="ARBA" id="ARBA00022793"/>
    </source>
</evidence>
<evidence type="ECO:0000313" key="10">
    <source>
        <dbReference type="Proteomes" id="UP000218209"/>
    </source>
</evidence>
<evidence type="ECO:0000256" key="6">
    <source>
        <dbReference type="ARBA" id="ARBA00023239"/>
    </source>
</evidence>